<keyword evidence="2" id="KW-0732">Signal</keyword>
<dbReference type="InterPro" id="IPR036874">
    <property type="entry name" value="Carbonic_anhydrase_sf"/>
</dbReference>
<sequence length="238" mass="26025">MKTLLASLVLASLLCSCSTTKPKAENTSAEVTPQAYISKEPATPQDELAALKDGNRRFLNNQQLGHDFHYQINKTKDGQKPYAVVLSCLDSRVPVEVVFDQGIGEVFVARVAGNIENNDILGSMEYGTAVVGAKLIVVMGHTKCGAVKGACDNVKLGHLTELLKKIEPAVKNVKSTTPNFNPESYEHVDHVSEENVRLTVGRIRKNSQIIRDLESQNKVRLVGAMYDISSGNVKFLED</sequence>
<dbReference type="PANTHER" id="PTHR11002:SF79">
    <property type="entry name" value="CARBONIC ANHYDRASE 2"/>
    <property type="match status" value="1"/>
</dbReference>
<dbReference type="EMBL" id="JANRMI010000002">
    <property type="protein sequence ID" value="MDG0816265.1"/>
    <property type="molecule type" value="Genomic_DNA"/>
</dbReference>
<dbReference type="SUPFAM" id="SSF53056">
    <property type="entry name" value="beta-carbonic anhydrase, cab"/>
    <property type="match status" value="1"/>
</dbReference>
<comment type="similarity">
    <text evidence="1">Belongs to the beta-class carbonic anhydrase family.</text>
</comment>
<dbReference type="SMART" id="SM00947">
    <property type="entry name" value="Pro_CA"/>
    <property type="match status" value="1"/>
</dbReference>
<keyword evidence="4" id="KW-1185">Reference proteome</keyword>
<feature type="chain" id="PRO_5046548161" evidence="2">
    <location>
        <begin position="24"/>
        <end position="238"/>
    </location>
</feature>
<dbReference type="InterPro" id="IPR001765">
    <property type="entry name" value="Carbonic_anhydrase"/>
</dbReference>
<comment type="caution">
    <text evidence="3">The sequence shown here is derived from an EMBL/GenBank/DDBJ whole genome shotgun (WGS) entry which is preliminary data.</text>
</comment>
<dbReference type="Proteomes" id="UP001152321">
    <property type="component" value="Unassembled WGS sequence"/>
</dbReference>
<dbReference type="Pfam" id="PF00484">
    <property type="entry name" value="Pro_CA"/>
    <property type="match status" value="1"/>
</dbReference>
<dbReference type="Gene3D" id="3.40.1050.10">
    <property type="entry name" value="Carbonic anhydrase"/>
    <property type="match status" value="1"/>
</dbReference>
<gene>
    <name evidence="3" type="ORF">NWE73_07810</name>
</gene>
<evidence type="ECO:0000313" key="4">
    <source>
        <dbReference type="Proteomes" id="UP001152321"/>
    </source>
</evidence>
<dbReference type="CDD" id="cd03378">
    <property type="entry name" value="beta_CA_cladeC"/>
    <property type="match status" value="1"/>
</dbReference>
<organism evidence="3 4">
    <name type="scientific">Bdellovibrio svalbardensis</name>
    <dbReference type="NCBI Taxonomy" id="2972972"/>
    <lineage>
        <taxon>Bacteria</taxon>
        <taxon>Pseudomonadati</taxon>
        <taxon>Bdellovibrionota</taxon>
        <taxon>Bdellovibrionia</taxon>
        <taxon>Bdellovibrionales</taxon>
        <taxon>Pseudobdellovibrionaceae</taxon>
        <taxon>Bdellovibrio</taxon>
    </lineage>
</organism>
<evidence type="ECO:0000256" key="2">
    <source>
        <dbReference type="SAM" id="SignalP"/>
    </source>
</evidence>
<dbReference type="PANTHER" id="PTHR11002">
    <property type="entry name" value="CARBONIC ANHYDRASE"/>
    <property type="match status" value="1"/>
</dbReference>
<name>A0ABT6DHD7_9BACT</name>
<accession>A0ABT6DHD7</accession>
<reference evidence="3" key="1">
    <citation type="submission" date="2022-08" db="EMBL/GenBank/DDBJ databases">
        <title>Novel Bdellovibrio Species Isolated from Svalbard: Designation Bdellovibrio svalbardensis.</title>
        <authorList>
            <person name="Mitchell R.J."/>
            <person name="Choi S.Y."/>
        </authorList>
    </citation>
    <scope>NUCLEOTIDE SEQUENCE</scope>
    <source>
        <strain evidence="3">PAP01</strain>
    </source>
</reference>
<dbReference type="PROSITE" id="PS51257">
    <property type="entry name" value="PROKAR_LIPOPROTEIN"/>
    <property type="match status" value="1"/>
</dbReference>
<dbReference type="NCBIfam" id="NF011765">
    <property type="entry name" value="PRK15219.1"/>
    <property type="match status" value="1"/>
</dbReference>
<dbReference type="RefSeq" id="WP_277577742.1">
    <property type="nucleotide sequence ID" value="NZ_JANRMI010000002.1"/>
</dbReference>
<proteinExistence type="inferred from homology"/>
<evidence type="ECO:0000313" key="3">
    <source>
        <dbReference type="EMBL" id="MDG0816265.1"/>
    </source>
</evidence>
<protein>
    <submittedName>
        <fullName evidence="3">Carbonic anhydrase family protein</fullName>
    </submittedName>
</protein>
<evidence type="ECO:0000256" key="1">
    <source>
        <dbReference type="ARBA" id="ARBA00006217"/>
    </source>
</evidence>
<feature type="signal peptide" evidence="2">
    <location>
        <begin position="1"/>
        <end position="23"/>
    </location>
</feature>